<sequence>MIPVSWLAFILLFIILTLFITNSNHPSNATLLPSHLPEIRFDRFTPVLIHDRQIFFLTTRWKKQSLWSFHLETGEIKLIRSFTSNDSEQAVKQTVFSLLLKQAAKGTELKNKRVADVSPQGGDFVFVTGNSQKGLALHLYKTSQEKDILLQDKVQPEKILSNSLIKWSPDHQYLLFDDRRLIRLSDGTTVLHLQGSHGSWAPKKPALLYVDQEGDLQQVDVRSGKAETLYTTEEGEHILDNPVWDPDGLYIAFATGKIHQEKSMLEKVHVIDTHLFHYAEQEQNDIPAHFKQLQLSRDGKVLAYTVNGILKIVNLQSQENKVYDVYTQEQYGLPYVRTGSEGVWLAQNHQLLFLNERWEEREVYRTPHQLLGFYLTNDEKKMLVFESTAQGKQMKLVQLSRGSSLLSSEQYRRLFNWQVD</sequence>
<dbReference type="Gene3D" id="2.120.10.30">
    <property type="entry name" value="TolB, C-terminal domain"/>
    <property type="match status" value="1"/>
</dbReference>
<gene>
    <name evidence="1" type="ORF">H1191_14265</name>
</gene>
<name>A0A7W2A9Q8_9BACL</name>
<accession>A0A7W2A9Q8</accession>
<keyword evidence="2" id="KW-1185">Reference proteome</keyword>
<dbReference type="RefSeq" id="WP_181752939.1">
    <property type="nucleotide sequence ID" value="NZ_JACEIQ010000015.1"/>
</dbReference>
<comment type="caution">
    <text evidence="1">The sequence shown here is derived from an EMBL/GenBank/DDBJ whole genome shotgun (WGS) entry which is preliminary data.</text>
</comment>
<evidence type="ECO:0000313" key="1">
    <source>
        <dbReference type="EMBL" id="MBA4495467.1"/>
    </source>
</evidence>
<protein>
    <submittedName>
        <fullName evidence="1">PD40 domain-containing protein</fullName>
    </submittedName>
</protein>
<dbReference type="SUPFAM" id="SSF82171">
    <property type="entry name" value="DPP6 N-terminal domain-like"/>
    <property type="match status" value="1"/>
</dbReference>
<dbReference type="EMBL" id="JACEIQ010000015">
    <property type="protein sequence ID" value="MBA4495467.1"/>
    <property type="molecule type" value="Genomic_DNA"/>
</dbReference>
<dbReference type="InterPro" id="IPR011042">
    <property type="entry name" value="6-blade_b-propeller_TolB-like"/>
</dbReference>
<proteinExistence type="predicted"/>
<evidence type="ECO:0000313" key="2">
    <source>
        <dbReference type="Proteomes" id="UP000535491"/>
    </source>
</evidence>
<dbReference type="AlphaFoldDB" id="A0A7W2A9Q8"/>
<organism evidence="1 2">
    <name type="scientific">Paenactinomyces guangxiensis</name>
    <dbReference type="NCBI Taxonomy" id="1490290"/>
    <lineage>
        <taxon>Bacteria</taxon>
        <taxon>Bacillati</taxon>
        <taxon>Bacillota</taxon>
        <taxon>Bacilli</taxon>
        <taxon>Bacillales</taxon>
        <taxon>Thermoactinomycetaceae</taxon>
        <taxon>Paenactinomyces</taxon>
    </lineage>
</organism>
<reference evidence="1 2" key="1">
    <citation type="submission" date="2020-07" db="EMBL/GenBank/DDBJ databases">
        <authorList>
            <person name="Feng H."/>
        </authorList>
    </citation>
    <scope>NUCLEOTIDE SEQUENCE [LARGE SCALE GENOMIC DNA]</scope>
    <source>
        <strain evidence="2">s-10</strain>
    </source>
</reference>
<dbReference type="Proteomes" id="UP000535491">
    <property type="component" value="Unassembled WGS sequence"/>
</dbReference>